<organism evidence="2 3">
    <name type="scientific">Caballeronia zhejiangensis</name>
    <dbReference type="NCBI Taxonomy" id="871203"/>
    <lineage>
        <taxon>Bacteria</taxon>
        <taxon>Pseudomonadati</taxon>
        <taxon>Pseudomonadota</taxon>
        <taxon>Betaproteobacteria</taxon>
        <taxon>Burkholderiales</taxon>
        <taxon>Burkholderiaceae</taxon>
        <taxon>Caballeronia</taxon>
    </lineage>
</organism>
<proteinExistence type="predicted"/>
<dbReference type="EMBL" id="JFHD01000005">
    <property type="protein sequence ID" value="KDR31757.1"/>
    <property type="molecule type" value="Genomic_DNA"/>
</dbReference>
<protein>
    <submittedName>
        <fullName evidence="2">Uncharacterized protein</fullName>
    </submittedName>
</protein>
<gene>
    <name evidence="2" type="ORF">BG60_30290</name>
</gene>
<comment type="caution">
    <text evidence="2">The sequence shown here is derived from an EMBL/GenBank/DDBJ whole genome shotgun (WGS) entry which is preliminary data.</text>
</comment>
<keyword evidence="3" id="KW-1185">Reference proteome</keyword>
<dbReference type="Proteomes" id="UP000027451">
    <property type="component" value="Unassembled WGS sequence"/>
</dbReference>
<reference evidence="2 3" key="1">
    <citation type="submission" date="2014-03" db="EMBL/GenBank/DDBJ databases">
        <title>Draft Genome Sequences of Four Burkholderia Strains.</title>
        <authorList>
            <person name="Liu X.Y."/>
            <person name="Li C.X."/>
            <person name="Xu J.H."/>
        </authorList>
    </citation>
    <scope>NUCLEOTIDE SEQUENCE [LARGE SCALE GENOMIC DNA]</scope>
    <source>
        <strain evidence="2 3">OP-1</strain>
    </source>
</reference>
<accession>A0A656QNK3</accession>
<evidence type="ECO:0000256" key="1">
    <source>
        <dbReference type="SAM" id="MobiDB-lite"/>
    </source>
</evidence>
<name>A0A656QNK3_9BURK</name>
<evidence type="ECO:0000313" key="3">
    <source>
        <dbReference type="Proteomes" id="UP000027451"/>
    </source>
</evidence>
<dbReference type="AlphaFoldDB" id="A0A656QNK3"/>
<evidence type="ECO:0000313" key="2">
    <source>
        <dbReference type="EMBL" id="KDR31757.1"/>
    </source>
</evidence>
<sequence length="264" mass="29511">MRGLERDLIEHDAPARRMIERALAAFALEHVLRRPVAREGIARGGEIVDERARRRIVQMADRIGAEFGRQTPRARFPVDDQRARRRRRERVREQIAVVLAVEPADEQRRRMLVPAQRVPLTIEHVGGRADQPDGLEQRGGRVLRSRIGLGGIALGGELEKIRTFGARQLQRDGDAREGIGGSGHGPALLDPGVPGRAHAAQLRDFFAAQAGRAAARAGRESDRLRRQPFAMRADELAKRVRGRFGEGFVLVDVIHAWQVVYIPE</sequence>
<feature type="region of interest" description="Disordered" evidence="1">
    <location>
        <begin position="173"/>
        <end position="193"/>
    </location>
</feature>